<keyword evidence="6" id="KW-0472">Membrane</keyword>
<dbReference type="CDD" id="cd00075">
    <property type="entry name" value="HATPase"/>
    <property type="match status" value="1"/>
</dbReference>
<dbReference type="Gene3D" id="3.30.565.10">
    <property type="entry name" value="Histidine kinase-like ATPase, C-terminal domain"/>
    <property type="match status" value="1"/>
</dbReference>
<feature type="transmembrane region" description="Helical" evidence="6">
    <location>
        <begin position="187"/>
        <end position="208"/>
    </location>
</feature>
<feature type="domain" description="Histidine kinase" evidence="7">
    <location>
        <begin position="227"/>
        <end position="441"/>
    </location>
</feature>
<evidence type="ECO:0000256" key="1">
    <source>
        <dbReference type="ARBA" id="ARBA00000085"/>
    </source>
</evidence>
<dbReference type="PROSITE" id="PS50109">
    <property type="entry name" value="HIS_KIN"/>
    <property type="match status" value="1"/>
</dbReference>
<feature type="transmembrane region" description="Helical" evidence="6">
    <location>
        <begin position="7"/>
        <end position="28"/>
    </location>
</feature>
<dbReference type="SMART" id="SM00387">
    <property type="entry name" value="HATPase_c"/>
    <property type="match status" value="1"/>
</dbReference>
<evidence type="ECO:0000256" key="4">
    <source>
        <dbReference type="ARBA" id="ARBA00022679"/>
    </source>
</evidence>
<gene>
    <name evidence="8" type="ORF">DWW18_12620</name>
</gene>
<evidence type="ECO:0000256" key="6">
    <source>
        <dbReference type="SAM" id="Phobius"/>
    </source>
</evidence>
<dbReference type="EMBL" id="QRZA01000017">
    <property type="protein sequence ID" value="RGV32796.1"/>
    <property type="molecule type" value="Genomic_DNA"/>
</dbReference>
<keyword evidence="3" id="KW-0597">Phosphoprotein</keyword>
<dbReference type="PRINTS" id="PR00344">
    <property type="entry name" value="BCTRLSENSOR"/>
</dbReference>
<organism evidence="8 9">
    <name type="scientific">Butyricimonas virosa</name>
    <dbReference type="NCBI Taxonomy" id="544645"/>
    <lineage>
        <taxon>Bacteria</taxon>
        <taxon>Pseudomonadati</taxon>
        <taxon>Bacteroidota</taxon>
        <taxon>Bacteroidia</taxon>
        <taxon>Bacteroidales</taxon>
        <taxon>Odoribacteraceae</taxon>
        <taxon>Butyricimonas</taxon>
    </lineage>
</organism>
<evidence type="ECO:0000313" key="9">
    <source>
        <dbReference type="Proteomes" id="UP000283589"/>
    </source>
</evidence>
<dbReference type="EC" id="2.7.13.3" evidence="2"/>
<dbReference type="InterPro" id="IPR036890">
    <property type="entry name" value="HATPase_C_sf"/>
</dbReference>
<dbReference type="GO" id="GO:0000155">
    <property type="term" value="F:phosphorelay sensor kinase activity"/>
    <property type="evidence" value="ECO:0007669"/>
    <property type="project" value="TreeGrafter"/>
</dbReference>
<dbReference type="InterPro" id="IPR004358">
    <property type="entry name" value="Sig_transdc_His_kin-like_C"/>
</dbReference>
<dbReference type="Proteomes" id="UP000283589">
    <property type="component" value="Unassembled WGS sequence"/>
</dbReference>
<keyword evidence="4" id="KW-0808">Transferase</keyword>
<dbReference type="InterPro" id="IPR003594">
    <property type="entry name" value="HATPase_dom"/>
</dbReference>
<reference evidence="8 9" key="1">
    <citation type="submission" date="2018-08" db="EMBL/GenBank/DDBJ databases">
        <title>A genome reference for cultivated species of the human gut microbiota.</title>
        <authorList>
            <person name="Zou Y."/>
            <person name="Xue W."/>
            <person name="Luo G."/>
        </authorList>
    </citation>
    <scope>NUCLEOTIDE SEQUENCE [LARGE SCALE GENOMIC DNA]</scope>
    <source>
        <strain evidence="8 9">AF14-49</strain>
    </source>
</reference>
<dbReference type="SUPFAM" id="SSF55874">
    <property type="entry name" value="ATPase domain of HSP90 chaperone/DNA topoisomerase II/histidine kinase"/>
    <property type="match status" value="1"/>
</dbReference>
<dbReference type="AlphaFoldDB" id="A0A412WYK7"/>
<evidence type="ECO:0000256" key="5">
    <source>
        <dbReference type="ARBA" id="ARBA00022777"/>
    </source>
</evidence>
<sequence length="449" mass="51991">MNRRLKYIIILAVCIILGNQLIHLYYLYKEETTQYIYRQNNMITGAVYEFNMQSTNTAKGDLVSYDASERQLVYYIDKKIISFQLNLKADVQQINKQKAYDIRDPQVWTLKSLYLHLQAKQDSMHLKDCSIQFVIQDSTGKIKDSYPAHLATLSFHPKYQTTLGFISGDTLYAGYDYSYRELIQATIGQILITFMITALLIICIINLCRTIRDEKKSGEYRELFISNLVHDLKRPIEDVIKVLYLLRDLSPEEQTLFLKQGRAKLDNILQSINRMLLQSTDAHGLRLNIKDINLQEMLETLQQKDHWSANKLFDIQIDFQSDTPMITGDRHFLLAVFQNFIDNALKYSGDQVTIHITCTEPDARHVQIKIEDNGFGISSKNLQHVFERYHRGDHQENKEIKGHGQGLHYARTVILAHGGTIDIESEEGKGTAILVNLPRRANVKNKYKH</sequence>
<proteinExistence type="predicted"/>
<accession>A0A412WYK7</accession>
<dbReference type="FunFam" id="3.30.565.10:FF:000006">
    <property type="entry name" value="Sensor histidine kinase WalK"/>
    <property type="match status" value="1"/>
</dbReference>
<dbReference type="RefSeq" id="WP_118260819.1">
    <property type="nucleotide sequence ID" value="NZ_CALBWO010000006.1"/>
</dbReference>
<comment type="catalytic activity">
    <reaction evidence="1">
        <text>ATP + protein L-histidine = ADP + protein N-phospho-L-histidine.</text>
        <dbReference type="EC" id="2.7.13.3"/>
    </reaction>
</comment>
<name>A0A412WYK7_9BACT</name>
<keyword evidence="5 8" id="KW-0418">Kinase</keyword>
<keyword evidence="6" id="KW-0812">Transmembrane</keyword>
<evidence type="ECO:0000256" key="2">
    <source>
        <dbReference type="ARBA" id="ARBA00012438"/>
    </source>
</evidence>
<dbReference type="PANTHER" id="PTHR43547:SF2">
    <property type="entry name" value="HYBRID SIGNAL TRANSDUCTION HISTIDINE KINASE C"/>
    <property type="match status" value="1"/>
</dbReference>
<evidence type="ECO:0000256" key="3">
    <source>
        <dbReference type="ARBA" id="ARBA00022553"/>
    </source>
</evidence>
<comment type="caution">
    <text evidence="8">The sequence shown here is derived from an EMBL/GenBank/DDBJ whole genome shotgun (WGS) entry which is preliminary data.</text>
</comment>
<protein>
    <recommendedName>
        <fullName evidence="2">histidine kinase</fullName>
        <ecNumber evidence="2">2.7.13.3</ecNumber>
    </recommendedName>
</protein>
<evidence type="ECO:0000259" key="7">
    <source>
        <dbReference type="PROSITE" id="PS50109"/>
    </source>
</evidence>
<keyword evidence="6" id="KW-1133">Transmembrane helix</keyword>
<dbReference type="Pfam" id="PF02518">
    <property type="entry name" value="HATPase_c"/>
    <property type="match status" value="1"/>
</dbReference>
<evidence type="ECO:0000313" key="8">
    <source>
        <dbReference type="EMBL" id="RGV32796.1"/>
    </source>
</evidence>
<dbReference type="InterPro" id="IPR005467">
    <property type="entry name" value="His_kinase_dom"/>
</dbReference>
<dbReference type="PANTHER" id="PTHR43547">
    <property type="entry name" value="TWO-COMPONENT HISTIDINE KINASE"/>
    <property type="match status" value="1"/>
</dbReference>